<dbReference type="SUPFAM" id="SSF54236">
    <property type="entry name" value="Ubiquitin-like"/>
    <property type="match status" value="1"/>
</dbReference>
<dbReference type="PROSITE" id="PS50033">
    <property type="entry name" value="UBX"/>
    <property type="match status" value="1"/>
</dbReference>
<protein>
    <submittedName>
        <fullName evidence="3">Fas-associated protein</fullName>
    </submittedName>
</protein>
<dbReference type="Gene3D" id="3.10.20.90">
    <property type="entry name" value="Phosphatidylinositol 3-kinase Catalytic Subunit, Chain A, domain 1"/>
    <property type="match status" value="2"/>
</dbReference>
<keyword evidence="1" id="KW-0472">Membrane</keyword>
<proteinExistence type="predicted"/>
<comment type="caution">
    <text evidence="3">The sequence shown here is derived from an EMBL/GenBank/DDBJ whole genome shotgun (WGS) entry which is preliminary data.</text>
</comment>
<dbReference type="Pfam" id="PF00789">
    <property type="entry name" value="UBX"/>
    <property type="match status" value="1"/>
</dbReference>
<evidence type="ECO:0000313" key="3">
    <source>
        <dbReference type="EMBL" id="KAJ6235787.1"/>
    </source>
</evidence>
<dbReference type="Proteomes" id="UP001150062">
    <property type="component" value="Unassembled WGS sequence"/>
</dbReference>
<dbReference type="InterPro" id="IPR029071">
    <property type="entry name" value="Ubiquitin-like_domsf"/>
</dbReference>
<reference evidence="3" key="1">
    <citation type="submission" date="2022-08" db="EMBL/GenBank/DDBJ databases">
        <title>Novel sulfate-reducing endosymbionts in the free-living metamonad Anaeramoeba.</title>
        <authorList>
            <person name="Jerlstrom-Hultqvist J."/>
            <person name="Cepicka I."/>
            <person name="Gallot-Lavallee L."/>
            <person name="Salas-Leiva D."/>
            <person name="Curtis B.A."/>
            <person name="Zahonova K."/>
            <person name="Pipaliya S."/>
            <person name="Dacks J."/>
            <person name="Roger A.J."/>
        </authorList>
    </citation>
    <scope>NUCLEOTIDE SEQUENCE</scope>
    <source>
        <strain evidence="3">Schooner1</strain>
    </source>
</reference>
<dbReference type="EMBL" id="JAOAOG010000254">
    <property type="protein sequence ID" value="KAJ6235787.1"/>
    <property type="molecule type" value="Genomic_DNA"/>
</dbReference>
<evidence type="ECO:0000256" key="1">
    <source>
        <dbReference type="SAM" id="Phobius"/>
    </source>
</evidence>
<dbReference type="PANTHER" id="PTHR23322">
    <property type="entry name" value="FAS-ASSOCIATED PROTEIN"/>
    <property type="match status" value="1"/>
</dbReference>
<feature type="domain" description="UBX" evidence="2">
    <location>
        <begin position="450"/>
        <end position="530"/>
    </location>
</feature>
<dbReference type="SUPFAM" id="SSF52833">
    <property type="entry name" value="Thioredoxin-like"/>
    <property type="match status" value="1"/>
</dbReference>
<dbReference type="InterPro" id="IPR050730">
    <property type="entry name" value="UBX_domain-protein"/>
</dbReference>
<evidence type="ECO:0000259" key="2">
    <source>
        <dbReference type="PROSITE" id="PS50033"/>
    </source>
</evidence>
<organism evidence="3 4">
    <name type="scientific">Anaeramoeba flamelloides</name>
    <dbReference type="NCBI Taxonomy" id="1746091"/>
    <lineage>
        <taxon>Eukaryota</taxon>
        <taxon>Metamonada</taxon>
        <taxon>Anaeramoebidae</taxon>
        <taxon>Anaeramoeba</taxon>
    </lineage>
</organism>
<dbReference type="Gene3D" id="3.40.30.10">
    <property type="entry name" value="Glutaredoxin"/>
    <property type="match status" value="1"/>
</dbReference>
<feature type="transmembrane region" description="Helical" evidence="1">
    <location>
        <begin position="59"/>
        <end position="77"/>
    </location>
</feature>
<gene>
    <name evidence="3" type="ORF">M0813_28346</name>
</gene>
<dbReference type="InterPro" id="IPR036249">
    <property type="entry name" value="Thioredoxin-like_sf"/>
</dbReference>
<keyword evidence="4" id="KW-1185">Reference proteome</keyword>
<keyword evidence="1" id="KW-1133">Transmembrane helix</keyword>
<name>A0ABQ8XUV7_9EUKA</name>
<sequence length="534" mass="62700">MTKALVDNTFCVNKIVQIWDKCEGKRYNQMTSSFLSTTRDELRFEKIFERSNRLNHKKVKIIIFYPFHILLVLPMSLVKSIRLTITFGSKIFELTFKENQCFGDVKRRLEPITKLSVSDMAFVGKSFDDTLPISVYELGSFHKLELISKKSQSFKKSGLGRTNTELAMEIQQQLWQEDQLSKKKSSLTQIGSKKISSSKIRIKKETEKVKYADEVMTLRELIEVAPPSLGEKGFLEQFEEEFGTDHAEFSPLSFKSWFKRHRSSPKLKLVYFHEADAGEPCERFVKEILCDRTVKICIQEHFTFWAGTIDEIEYEEDLEDLEDLLDIKEGFPYLGVFSNGFNSTLIYRYAKNVPTPKNVFNKLLDLRTEYNPGTSLVPKQRLSRRTSSVLIKQKQDLEYEKSLLKDTERERILQLVRQQIDEEKLKETLQLEESERIKKLRIKQFEKEPTGENTVQVLFRSSQGEKILRKFLNSDQVIDLFKFVQYKFPDISEFKLVCRSPMIEYLRKDSKLMKKTLKEQGINQTMLLIRELED</sequence>
<accession>A0ABQ8XUV7</accession>
<evidence type="ECO:0000313" key="4">
    <source>
        <dbReference type="Proteomes" id="UP001150062"/>
    </source>
</evidence>
<dbReference type="InterPro" id="IPR001012">
    <property type="entry name" value="UBX_dom"/>
</dbReference>
<keyword evidence="1" id="KW-0812">Transmembrane</keyword>